<keyword evidence="3" id="KW-0106">Calcium</keyword>
<dbReference type="PANTHER" id="PTHR13025:SF6">
    <property type="entry name" value="EF-HAND DOMAIN-CONTAINING PROTEIN-RELATED"/>
    <property type="match status" value="1"/>
</dbReference>
<feature type="coiled-coil region" evidence="4">
    <location>
        <begin position="172"/>
        <end position="201"/>
    </location>
</feature>
<proteinExistence type="predicted"/>
<dbReference type="SMART" id="SM00054">
    <property type="entry name" value="EFh"/>
    <property type="match status" value="2"/>
</dbReference>
<dbReference type="InterPro" id="IPR011992">
    <property type="entry name" value="EF-hand-dom_pair"/>
</dbReference>
<dbReference type="Pfam" id="PF13499">
    <property type="entry name" value="EF-hand_7"/>
    <property type="match status" value="1"/>
</dbReference>
<organism evidence="6 7">
    <name type="scientific">Vespula maculifrons</name>
    <name type="common">Eastern yellow jacket</name>
    <name type="synonym">Wasp</name>
    <dbReference type="NCBI Taxonomy" id="7453"/>
    <lineage>
        <taxon>Eukaryota</taxon>
        <taxon>Metazoa</taxon>
        <taxon>Ecdysozoa</taxon>
        <taxon>Arthropoda</taxon>
        <taxon>Hexapoda</taxon>
        <taxon>Insecta</taxon>
        <taxon>Pterygota</taxon>
        <taxon>Neoptera</taxon>
        <taxon>Endopterygota</taxon>
        <taxon>Hymenoptera</taxon>
        <taxon>Apocrita</taxon>
        <taxon>Aculeata</taxon>
        <taxon>Vespoidea</taxon>
        <taxon>Vespidae</taxon>
        <taxon>Vespinae</taxon>
        <taxon>Vespula</taxon>
    </lineage>
</organism>
<evidence type="ECO:0000256" key="1">
    <source>
        <dbReference type="ARBA" id="ARBA00022723"/>
    </source>
</evidence>
<gene>
    <name evidence="6" type="ORF">V1477_018039</name>
</gene>
<evidence type="ECO:0000256" key="4">
    <source>
        <dbReference type="SAM" id="Coils"/>
    </source>
</evidence>
<name>A0ABD2B0I8_VESMC</name>
<keyword evidence="1" id="KW-0479">Metal-binding</keyword>
<dbReference type="InterPro" id="IPR002048">
    <property type="entry name" value="EF_hand_dom"/>
</dbReference>
<dbReference type="PROSITE" id="PS00018">
    <property type="entry name" value="EF_HAND_1"/>
    <property type="match status" value="1"/>
</dbReference>
<reference evidence="6 7" key="1">
    <citation type="journal article" date="2024" name="Ann. Entomol. Soc. Am.">
        <title>Genomic analyses of the southern and eastern yellowjacket wasps (Hymenoptera: Vespidae) reveal evolutionary signatures of social life.</title>
        <authorList>
            <person name="Catto M.A."/>
            <person name="Caine P.B."/>
            <person name="Orr S.E."/>
            <person name="Hunt B.G."/>
            <person name="Goodisman M.A.D."/>
        </authorList>
    </citation>
    <scope>NUCLEOTIDE SEQUENCE [LARGE SCALE GENOMIC DNA]</scope>
    <source>
        <strain evidence="6">232</strain>
        <tissue evidence="6">Head and thorax</tissue>
    </source>
</reference>
<evidence type="ECO:0000313" key="6">
    <source>
        <dbReference type="EMBL" id="KAL2726225.1"/>
    </source>
</evidence>
<dbReference type="AlphaFoldDB" id="A0ABD2B0I8"/>
<keyword evidence="2" id="KW-0677">Repeat</keyword>
<dbReference type="EMBL" id="JAYRBN010000109">
    <property type="protein sequence ID" value="KAL2726225.1"/>
    <property type="molecule type" value="Genomic_DNA"/>
</dbReference>
<dbReference type="PANTHER" id="PTHR13025">
    <property type="entry name" value="EF-HAND DOMAIN-CONTAINING PROTEIN D"/>
    <property type="match status" value="1"/>
</dbReference>
<evidence type="ECO:0000256" key="3">
    <source>
        <dbReference type="ARBA" id="ARBA00022837"/>
    </source>
</evidence>
<dbReference type="FunFam" id="1.10.238.10:FF:000112">
    <property type="entry name" value="EF-hand domain family, member D2"/>
    <property type="match status" value="1"/>
</dbReference>
<dbReference type="SUPFAM" id="SSF47473">
    <property type="entry name" value="EF-hand"/>
    <property type="match status" value="1"/>
</dbReference>
<evidence type="ECO:0000256" key="2">
    <source>
        <dbReference type="ARBA" id="ARBA00022737"/>
    </source>
</evidence>
<dbReference type="InterPro" id="IPR018247">
    <property type="entry name" value="EF_Hand_1_Ca_BS"/>
</dbReference>
<sequence length="210" mass="24635">MSADAELSNILSRRQRINEDLDEGKEVKKQYRFVNVYTEFHELSRREIKRYEQTFNSNHCINLAIRVSTYRFDDGHDGYLDLNELKRMMEVLGAPQTHLGLKAMIHEVDEDRDGRISFREFLLIYRKAHAGELEQDSGLGQLARLTEVDVDEVGVSGAKNFFEAKIEQLRKSSKFEDEIRMEQEERKREEAEKAARRAQFREKAAIFSNN</sequence>
<evidence type="ECO:0000259" key="5">
    <source>
        <dbReference type="PROSITE" id="PS50222"/>
    </source>
</evidence>
<keyword evidence="4" id="KW-0175">Coiled coil</keyword>
<evidence type="ECO:0000313" key="7">
    <source>
        <dbReference type="Proteomes" id="UP001607303"/>
    </source>
</evidence>
<dbReference type="Proteomes" id="UP001607303">
    <property type="component" value="Unassembled WGS sequence"/>
</dbReference>
<keyword evidence="7" id="KW-1185">Reference proteome</keyword>
<feature type="domain" description="EF-hand" evidence="5">
    <location>
        <begin position="96"/>
        <end position="131"/>
    </location>
</feature>
<comment type="caution">
    <text evidence="6">The sequence shown here is derived from an EMBL/GenBank/DDBJ whole genome shotgun (WGS) entry which is preliminary data.</text>
</comment>
<dbReference type="CDD" id="cd00051">
    <property type="entry name" value="EFh"/>
    <property type="match status" value="1"/>
</dbReference>
<accession>A0ABD2B0I8</accession>
<dbReference type="GO" id="GO:0046872">
    <property type="term" value="F:metal ion binding"/>
    <property type="evidence" value="ECO:0007669"/>
    <property type="project" value="UniProtKB-KW"/>
</dbReference>
<feature type="domain" description="EF-hand" evidence="5">
    <location>
        <begin position="72"/>
        <end position="95"/>
    </location>
</feature>
<dbReference type="Gene3D" id="1.10.238.10">
    <property type="entry name" value="EF-hand"/>
    <property type="match status" value="1"/>
</dbReference>
<protein>
    <submittedName>
        <fullName evidence="6">EF-hand domain-containing protein D2</fullName>
    </submittedName>
</protein>
<dbReference type="PROSITE" id="PS50222">
    <property type="entry name" value="EF_HAND_2"/>
    <property type="match status" value="2"/>
</dbReference>
<dbReference type="InterPro" id="IPR040365">
    <property type="entry name" value="EFHD1/2"/>
</dbReference>